<dbReference type="Pfam" id="PF00646">
    <property type="entry name" value="F-box"/>
    <property type="match status" value="1"/>
</dbReference>
<dbReference type="SUPFAM" id="SSF81383">
    <property type="entry name" value="F-box domain"/>
    <property type="match status" value="1"/>
</dbReference>
<organism evidence="3 4">
    <name type="scientific">Tricholomella constricta</name>
    <dbReference type="NCBI Taxonomy" id="117010"/>
    <lineage>
        <taxon>Eukaryota</taxon>
        <taxon>Fungi</taxon>
        <taxon>Dikarya</taxon>
        <taxon>Basidiomycota</taxon>
        <taxon>Agaricomycotina</taxon>
        <taxon>Agaricomycetes</taxon>
        <taxon>Agaricomycetidae</taxon>
        <taxon>Agaricales</taxon>
        <taxon>Tricholomatineae</taxon>
        <taxon>Lyophyllaceae</taxon>
        <taxon>Tricholomella</taxon>
    </lineage>
</organism>
<gene>
    <name evidence="3" type="ORF">D9615_001939</name>
</gene>
<dbReference type="AlphaFoldDB" id="A0A8H5MA87"/>
<evidence type="ECO:0000313" key="4">
    <source>
        <dbReference type="Proteomes" id="UP000565441"/>
    </source>
</evidence>
<feature type="domain" description="F-box" evidence="2">
    <location>
        <begin position="76"/>
        <end position="125"/>
    </location>
</feature>
<dbReference type="OrthoDB" id="2322499at2759"/>
<dbReference type="Proteomes" id="UP000565441">
    <property type="component" value="Unassembled WGS sequence"/>
</dbReference>
<dbReference type="PROSITE" id="PS50181">
    <property type="entry name" value="FBOX"/>
    <property type="match status" value="1"/>
</dbReference>
<dbReference type="InterPro" id="IPR036047">
    <property type="entry name" value="F-box-like_dom_sf"/>
</dbReference>
<comment type="caution">
    <text evidence="3">The sequence shown here is derived from an EMBL/GenBank/DDBJ whole genome shotgun (WGS) entry which is preliminary data.</text>
</comment>
<reference evidence="3 4" key="1">
    <citation type="journal article" date="2020" name="ISME J.">
        <title>Uncovering the hidden diversity of litter-decomposition mechanisms in mushroom-forming fungi.</title>
        <authorList>
            <person name="Floudas D."/>
            <person name="Bentzer J."/>
            <person name="Ahren D."/>
            <person name="Johansson T."/>
            <person name="Persson P."/>
            <person name="Tunlid A."/>
        </authorList>
    </citation>
    <scope>NUCLEOTIDE SEQUENCE [LARGE SCALE GENOMIC DNA]</scope>
    <source>
        <strain evidence="3 4">CBS 661.87</strain>
    </source>
</reference>
<dbReference type="EMBL" id="JAACJP010000002">
    <property type="protein sequence ID" value="KAF5386603.1"/>
    <property type="molecule type" value="Genomic_DNA"/>
</dbReference>
<dbReference type="CDD" id="cd09917">
    <property type="entry name" value="F-box_SF"/>
    <property type="match status" value="1"/>
</dbReference>
<proteinExistence type="predicted"/>
<sequence length="444" mass="51218">MTRCAAPVLFASGLGQTPGDPGQPFYLNCAWESCDESDPDVEDTEYKPQSKRQKTNAKSNITKEQKVRRVRGQGKLQMIVDMPLDILYETFLYLCPLDILRLSRMSKALSHILMTRNVEFIWRQARLNLEGLPECPVDLNEYQYAKLMFDPTCNCLIKPTNRSQGPPVEIYGEVARIVPSVGMGSGREDVHPSNNKLFYCKATAAQLRDEYWTLQGDDQLLWLIKKQQERQRRIEHGRLCEKWMARKSQKRLSYLDMARTRRLDASLTSIKAKLIELGWEEELKLFGQRLNELPSVKQPKDLTDRIWKNIKPDIIKLLEDHKTRRLEEEYKSAQQDRASRLARFLNSYRDAQPLCNRIIPFFTDIVKMQPLVTLMNPPTAESIEFTDALLREAVQDWRRLKDAELVDIMGGSLPDTDKNNTNALFLATTFFSNVGDTHATLGTQ</sequence>
<evidence type="ECO:0000259" key="2">
    <source>
        <dbReference type="PROSITE" id="PS50181"/>
    </source>
</evidence>
<keyword evidence="4" id="KW-1185">Reference proteome</keyword>
<evidence type="ECO:0000256" key="1">
    <source>
        <dbReference type="SAM" id="MobiDB-lite"/>
    </source>
</evidence>
<name>A0A8H5MA87_9AGAR</name>
<evidence type="ECO:0000313" key="3">
    <source>
        <dbReference type="EMBL" id="KAF5386603.1"/>
    </source>
</evidence>
<protein>
    <recommendedName>
        <fullName evidence="2">F-box domain-containing protein</fullName>
    </recommendedName>
</protein>
<accession>A0A8H5MA87</accession>
<feature type="region of interest" description="Disordered" evidence="1">
    <location>
        <begin position="36"/>
        <end position="65"/>
    </location>
</feature>
<dbReference type="InterPro" id="IPR001810">
    <property type="entry name" value="F-box_dom"/>
</dbReference>